<dbReference type="EMBL" id="VIBQ01000010">
    <property type="protein sequence ID" value="KAB8338897.1"/>
    <property type="molecule type" value="Genomic_DNA"/>
</dbReference>
<evidence type="ECO:0000313" key="1">
    <source>
        <dbReference type="EMBL" id="KAB8338897.1"/>
    </source>
</evidence>
<gene>
    <name evidence="1" type="ORF">FH972_021839</name>
</gene>
<name>A0A5N6KQV4_9ROSI</name>
<organism evidence="1 2">
    <name type="scientific">Carpinus fangiana</name>
    <dbReference type="NCBI Taxonomy" id="176857"/>
    <lineage>
        <taxon>Eukaryota</taxon>
        <taxon>Viridiplantae</taxon>
        <taxon>Streptophyta</taxon>
        <taxon>Embryophyta</taxon>
        <taxon>Tracheophyta</taxon>
        <taxon>Spermatophyta</taxon>
        <taxon>Magnoliopsida</taxon>
        <taxon>eudicotyledons</taxon>
        <taxon>Gunneridae</taxon>
        <taxon>Pentapetalae</taxon>
        <taxon>rosids</taxon>
        <taxon>fabids</taxon>
        <taxon>Fagales</taxon>
        <taxon>Betulaceae</taxon>
        <taxon>Carpinus</taxon>
    </lineage>
</organism>
<proteinExistence type="predicted"/>
<protein>
    <submittedName>
        <fullName evidence="1">Uncharacterized protein</fullName>
    </submittedName>
</protein>
<comment type="caution">
    <text evidence="1">The sequence shown here is derived from an EMBL/GenBank/DDBJ whole genome shotgun (WGS) entry which is preliminary data.</text>
</comment>
<sequence length="130" mass="14443">MSRLCIGGNLAICRFGDIAHYSKSQQSNLGYTAPPSGLFRRYKRHNTTIEGEQHEQNQTEHGKCDASEAITSRRYLLQRTVHETGLGEGSLQFQLDMLAQEESASTKKSEYNIATVAVIHCSHTESGLLT</sequence>
<dbReference type="AlphaFoldDB" id="A0A5N6KQV4"/>
<evidence type="ECO:0000313" key="2">
    <source>
        <dbReference type="Proteomes" id="UP000327013"/>
    </source>
</evidence>
<dbReference type="Proteomes" id="UP000327013">
    <property type="component" value="Unassembled WGS sequence"/>
</dbReference>
<keyword evidence="2" id="KW-1185">Reference proteome</keyword>
<reference evidence="1 2" key="1">
    <citation type="submission" date="2019-06" db="EMBL/GenBank/DDBJ databases">
        <title>A chromosomal-level reference genome of Carpinus fangiana (Coryloideae, Betulaceae).</title>
        <authorList>
            <person name="Yang X."/>
            <person name="Wang Z."/>
            <person name="Zhang L."/>
            <person name="Hao G."/>
            <person name="Liu J."/>
            <person name="Yang Y."/>
        </authorList>
    </citation>
    <scope>NUCLEOTIDE SEQUENCE [LARGE SCALE GENOMIC DNA]</scope>
    <source>
        <strain evidence="1">Cfa_2016G</strain>
        <tissue evidence="1">Leaf</tissue>
    </source>
</reference>
<accession>A0A5N6KQV4</accession>